<accession>A0AAQ3PV49</accession>
<name>A0AAQ3PV49_PASNO</name>
<proteinExistence type="predicted"/>
<evidence type="ECO:0000313" key="2">
    <source>
        <dbReference type="Proteomes" id="UP001341281"/>
    </source>
</evidence>
<dbReference type="AlphaFoldDB" id="A0AAQ3PV49"/>
<sequence length="213" mass="23058">MLLSPGNINRYATCFLKCTGKAPRNVATCRRIAHKFVTLLPLVHILDSALELLYDGNSLVQGQRPPQARWDQAAQPVGLAIQVDDELDAVLHVVGEVKDLSHPGGNHGVRDVLLGAGGAEEGLHHLKLTGDEQQVALCALLQPRRLLDRCLGLGYGPLYQGPGDTKHDIRHCSSLVSCGRSLTMCFSVWYGRLCICSAAKDGTTSKARVRTVD</sequence>
<dbReference type="Proteomes" id="UP001341281">
    <property type="component" value="Chromosome 01"/>
</dbReference>
<reference evidence="1 2" key="1">
    <citation type="submission" date="2024-02" db="EMBL/GenBank/DDBJ databases">
        <title>High-quality chromosome-scale genome assembly of Pensacola bahiagrass (Paspalum notatum Flugge var. saurae).</title>
        <authorList>
            <person name="Vega J.M."/>
            <person name="Podio M."/>
            <person name="Orjuela J."/>
            <person name="Siena L.A."/>
            <person name="Pessino S.C."/>
            <person name="Combes M.C."/>
            <person name="Mariac C."/>
            <person name="Albertini E."/>
            <person name="Pupilli F."/>
            <person name="Ortiz J.P.A."/>
            <person name="Leblanc O."/>
        </authorList>
    </citation>
    <scope>NUCLEOTIDE SEQUENCE [LARGE SCALE GENOMIC DNA]</scope>
    <source>
        <strain evidence="1">R1</strain>
        <tissue evidence="1">Leaf</tissue>
    </source>
</reference>
<dbReference type="EMBL" id="CP144745">
    <property type="protein sequence ID" value="WVZ53239.1"/>
    <property type="molecule type" value="Genomic_DNA"/>
</dbReference>
<protein>
    <submittedName>
        <fullName evidence="1">Uncharacterized protein</fullName>
    </submittedName>
</protein>
<organism evidence="1 2">
    <name type="scientific">Paspalum notatum var. saurae</name>
    <dbReference type="NCBI Taxonomy" id="547442"/>
    <lineage>
        <taxon>Eukaryota</taxon>
        <taxon>Viridiplantae</taxon>
        <taxon>Streptophyta</taxon>
        <taxon>Embryophyta</taxon>
        <taxon>Tracheophyta</taxon>
        <taxon>Spermatophyta</taxon>
        <taxon>Magnoliopsida</taxon>
        <taxon>Liliopsida</taxon>
        <taxon>Poales</taxon>
        <taxon>Poaceae</taxon>
        <taxon>PACMAD clade</taxon>
        <taxon>Panicoideae</taxon>
        <taxon>Andropogonodae</taxon>
        <taxon>Paspaleae</taxon>
        <taxon>Paspalinae</taxon>
        <taxon>Paspalum</taxon>
    </lineage>
</organism>
<gene>
    <name evidence="1" type="ORF">U9M48_004210</name>
</gene>
<keyword evidence="2" id="KW-1185">Reference proteome</keyword>
<evidence type="ECO:0000313" key="1">
    <source>
        <dbReference type="EMBL" id="WVZ53239.1"/>
    </source>
</evidence>